<protein>
    <recommendedName>
        <fullName evidence="3">Addiction module antitoxin, RelB/DinJ family</fullName>
    </recommendedName>
</protein>
<dbReference type="RefSeq" id="WP_235119019.1">
    <property type="nucleotide sequence ID" value="NZ_CP090978.1"/>
</dbReference>
<keyword evidence="2" id="KW-1185">Reference proteome</keyword>
<dbReference type="Proteomes" id="UP001649230">
    <property type="component" value="Chromosome"/>
</dbReference>
<evidence type="ECO:0000313" key="1">
    <source>
        <dbReference type="EMBL" id="UJF32671.1"/>
    </source>
</evidence>
<dbReference type="EMBL" id="CP090978">
    <property type="protein sequence ID" value="UJF32671.1"/>
    <property type="molecule type" value="Genomic_DNA"/>
</dbReference>
<evidence type="ECO:0000313" key="2">
    <source>
        <dbReference type="Proteomes" id="UP001649230"/>
    </source>
</evidence>
<sequence>MANIEINIDDDTLLEAEKILLSLGMNVEIALNIFLRRVSLEKGFPMTMAASTPNLIDFSDFEDIGETSVYETKPFSRSNIKITPAMVEDLWRAFLRYVAGTGEINRLSTEVAETTGMSRGSAFIYLMVLANLVNGEPNTRVLKYKDLEFLMGNIKTQLGESKYQKAILSLKRSIPYWRENPWCFCR</sequence>
<accession>A0ABY3SHK0</accession>
<dbReference type="InterPro" id="IPR013321">
    <property type="entry name" value="Arc_rbn_hlx_hlx"/>
</dbReference>
<evidence type="ECO:0008006" key="3">
    <source>
        <dbReference type="Google" id="ProtNLM"/>
    </source>
</evidence>
<gene>
    <name evidence="1" type="ORF">L0M14_24095</name>
</gene>
<name>A0ABY3SHK0_9BACL</name>
<proteinExistence type="predicted"/>
<organism evidence="1 2">
    <name type="scientific">Paenibacillus hexagrammi</name>
    <dbReference type="NCBI Taxonomy" id="2908839"/>
    <lineage>
        <taxon>Bacteria</taxon>
        <taxon>Bacillati</taxon>
        <taxon>Bacillota</taxon>
        <taxon>Bacilli</taxon>
        <taxon>Bacillales</taxon>
        <taxon>Paenibacillaceae</taxon>
        <taxon>Paenibacillus</taxon>
    </lineage>
</organism>
<reference evidence="1 2" key="1">
    <citation type="journal article" date="2024" name="Int. J. Syst. Evol. Microbiol.">
        <title>Paenibacillus hexagrammi sp. nov., a novel bacterium isolated from the gut content of Hexagrammos agrammus.</title>
        <authorList>
            <person name="Jung H.K."/>
            <person name="Kim D.G."/>
            <person name="Zin H."/>
            <person name="Park J."/>
            <person name="Jung H."/>
            <person name="Kim Y.O."/>
            <person name="Kong H.J."/>
            <person name="Kim J.W."/>
            <person name="Kim Y.S."/>
        </authorList>
    </citation>
    <scope>NUCLEOTIDE SEQUENCE [LARGE SCALE GENOMIC DNA]</scope>
    <source>
        <strain evidence="1 2">YPD9-1</strain>
    </source>
</reference>
<dbReference type="Gene3D" id="1.10.1220.10">
    <property type="entry name" value="Met repressor-like"/>
    <property type="match status" value="1"/>
</dbReference>